<reference evidence="15" key="1">
    <citation type="submission" date="2020-11" db="EMBL/GenBank/DDBJ databases">
        <title>Azospira restricta DSM 18626 genome sequence.</title>
        <authorList>
            <person name="Moe W.M."/>
        </authorList>
    </citation>
    <scope>NUCLEOTIDE SEQUENCE</scope>
    <source>
        <strain evidence="15">DSM 18626</strain>
    </source>
</reference>
<dbReference type="InterPro" id="IPR012338">
    <property type="entry name" value="Beta-lactam/transpept-like"/>
</dbReference>
<keyword evidence="16" id="KW-1185">Reference proteome</keyword>
<keyword evidence="4" id="KW-0121">Carboxypeptidase</keyword>
<accession>A0A974Y595</accession>
<evidence type="ECO:0000256" key="9">
    <source>
        <dbReference type="ARBA" id="ARBA00023268"/>
    </source>
</evidence>
<keyword evidence="7" id="KW-0808">Transferase</keyword>
<dbReference type="InterPro" id="IPR050396">
    <property type="entry name" value="Glycosyltr_51/Transpeptidase"/>
</dbReference>
<dbReference type="Proteomes" id="UP000663444">
    <property type="component" value="Chromosome"/>
</dbReference>
<evidence type="ECO:0000313" key="15">
    <source>
        <dbReference type="EMBL" id="QRJ65179.1"/>
    </source>
</evidence>
<comment type="similarity">
    <text evidence="2">In the C-terminal section; belongs to the transpeptidase family.</text>
</comment>
<organism evidence="15 16">
    <name type="scientific">Azospira restricta</name>
    <dbReference type="NCBI Taxonomy" id="404405"/>
    <lineage>
        <taxon>Bacteria</taxon>
        <taxon>Pseudomonadati</taxon>
        <taxon>Pseudomonadota</taxon>
        <taxon>Betaproteobacteria</taxon>
        <taxon>Rhodocyclales</taxon>
        <taxon>Rhodocyclaceae</taxon>
        <taxon>Azospira</taxon>
    </lineage>
</organism>
<dbReference type="Pfam" id="PF00912">
    <property type="entry name" value="Transgly"/>
    <property type="match status" value="1"/>
</dbReference>
<dbReference type="Pfam" id="PF00905">
    <property type="entry name" value="Transpeptidase"/>
    <property type="match status" value="1"/>
</dbReference>
<dbReference type="GO" id="GO:0004180">
    <property type="term" value="F:carboxypeptidase activity"/>
    <property type="evidence" value="ECO:0007669"/>
    <property type="project" value="UniProtKB-KW"/>
</dbReference>
<dbReference type="AlphaFoldDB" id="A0A974Y595"/>
<dbReference type="GO" id="GO:0030288">
    <property type="term" value="C:outer membrane-bounded periplasmic space"/>
    <property type="evidence" value="ECO:0007669"/>
    <property type="project" value="TreeGrafter"/>
</dbReference>
<evidence type="ECO:0000256" key="5">
    <source>
        <dbReference type="ARBA" id="ARBA00022670"/>
    </source>
</evidence>
<dbReference type="InterPro" id="IPR009647">
    <property type="entry name" value="PBP_C"/>
</dbReference>
<dbReference type="PANTHER" id="PTHR32282:SF15">
    <property type="entry name" value="PENICILLIN-BINDING PROTEIN 1C"/>
    <property type="match status" value="1"/>
</dbReference>
<dbReference type="GO" id="GO:0006508">
    <property type="term" value="P:proteolysis"/>
    <property type="evidence" value="ECO:0007669"/>
    <property type="project" value="UniProtKB-KW"/>
</dbReference>
<dbReference type="InterPro" id="IPR011815">
    <property type="entry name" value="PBP_1c"/>
</dbReference>
<keyword evidence="8" id="KW-0378">Hydrolase</keyword>
<feature type="domain" description="Glycosyl transferase family 51" evidence="13">
    <location>
        <begin position="52"/>
        <end position="229"/>
    </location>
</feature>
<evidence type="ECO:0000259" key="12">
    <source>
        <dbReference type="Pfam" id="PF00905"/>
    </source>
</evidence>
<comment type="catalytic activity">
    <reaction evidence="11">
        <text>[GlcNAc-(1-&gt;4)-Mur2Ac(oyl-L-Ala-gamma-D-Glu-L-Lys-D-Ala-D-Ala)](n)-di-trans,octa-cis-undecaprenyl diphosphate + beta-D-GlcNAc-(1-&gt;4)-Mur2Ac(oyl-L-Ala-gamma-D-Glu-L-Lys-D-Ala-D-Ala)-di-trans,octa-cis-undecaprenyl diphosphate = [GlcNAc-(1-&gt;4)-Mur2Ac(oyl-L-Ala-gamma-D-Glu-L-Lys-D-Ala-D-Ala)](n+1)-di-trans,octa-cis-undecaprenyl diphosphate + di-trans,octa-cis-undecaprenyl diphosphate + H(+)</text>
        <dbReference type="Rhea" id="RHEA:23708"/>
        <dbReference type="Rhea" id="RHEA-COMP:9602"/>
        <dbReference type="Rhea" id="RHEA-COMP:9603"/>
        <dbReference type="ChEBI" id="CHEBI:15378"/>
        <dbReference type="ChEBI" id="CHEBI:58405"/>
        <dbReference type="ChEBI" id="CHEBI:60033"/>
        <dbReference type="ChEBI" id="CHEBI:78435"/>
        <dbReference type="EC" id="2.4.99.28"/>
    </reaction>
</comment>
<evidence type="ECO:0000256" key="8">
    <source>
        <dbReference type="ARBA" id="ARBA00022801"/>
    </source>
</evidence>
<dbReference type="PANTHER" id="PTHR32282">
    <property type="entry name" value="BINDING PROTEIN TRANSPEPTIDASE, PUTATIVE-RELATED"/>
    <property type="match status" value="1"/>
</dbReference>
<dbReference type="NCBIfam" id="TIGR02073">
    <property type="entry name" value="PBP_1c"/>
    <property type="match status" value="1"/>
</dbReference>
<evidence type="ECO:0000256" key="4">
    <source>
        <dbReference type="ARBA" id="ARBA00022645"/>
    </source>
</evidence>
<proteinExistence type="inferred from homology"/>
<dbReference type="EC" id="2.4.99.28" evidence="10"/>
<dbReference type="InterPro" id="IPR001460">
    <property type="entry name" value="PCN-bd_Tpept"/>
</dbReference>
<comment type="pathway">
    <text evidence="1">Cell wall biogenesis; peptidoglycan biosynthesis.</text>
</comment>
<comment type="similarity">
    <text evidence="3">In the N-terminal section; belongs to the glycosyltransferase 51 family.</text>
</comment>
<evidence type="ECO:0000259" key="14">
    <source>
        <dbReference type="Pfam" id="PF06832"/>
    </source>
</evidence>
<evidence type="ECO:0000256" key="3">
    <source>
        <dbReference type="ARBA" id="ARBA00007739"/>
    </source>
</evidence>
<dbReference type="RefSeq" id="WP_203388703.1">
    <property type="nucleotide sequence ID" value="NZ_CP064781.1"/>
</dbReference>
<dbReference type="GO" id="GO:0009252">
    <property type="term" value="P:peptidoglycan biosynthetic process"/>
    <property type="evidence" value="ECO:0007669"/>
    <property type="project" value="InterPro"/>
</dbReference>
<name>A0A974Y595_9RHOO</name>
<dbReference type="InterPro" id="IPR036950">
    <property type="entry name" value="PBP_transglycosylase"/>
</dbReference>
<dbReference type="GO" id="GO:0008955">
    <property type="term" value="F:peptidoglycan glycosyltransferase activity"/>
    <property type="evidence" value="ECO:0007669"/>
    <property type="project" value="UniProtKB-EC"/>
</dbReference>
<evidence type="ECO:0000256" key="7">
    <source>
        <dbReference type="ARBA" id="ARBA00022679"/>
    </source>
</evidence>
<keyword evidence="6" id="KW-0328">Glycosyltransferase</keyword>
<sequence length="778" mass="83786">MRSTTALRFWLAALLATLLLADQLLPPPLPGGSNPAHLAPHAQVVLARDGTPLRAFPDRAHIWRHPVRVAEVSPRYVEAVLAYEDRFFRWHPGVNPFALLRAAGQWLWHGRIVSGGSTLTMQVARMLEPEVYASRSLAGKLRQMARAVQLELRLSKAEILELYLTYAPMGGVLEGVESASRAYLGKPSLALSHAEAALLAVLPQTPSRLRPDRFPGRAREARDKVLDRLVPEWGEATVMEAKQEPVIAQTLREPLLAPLFAERVRKLYPKAQRVDTTLDAGTQASVEQLVAARLAVLPPRVSMAALVVDNATLEVRAYAGSADFSDAERFSHVDMVQGRRSPGSALKPFLYGLALDEGLIHSESLLSDVPQSFAGYQPGNFQASFSGPVGVTEALQKSLNVPAVEVLDRLGPQRFVSLLRRGGLKLDLPRGAEPNLSVILGGVAVNLEGMVGAYTAFARGGVAGKPRYTADAPVEEARLLSEGAAFIIRDVLESGGPVARQVEGGVGARRGIMWKTGTSFGFRDAWAVGVSDRYTVGVWVGRPDGTPNPGFFGANVAAPLLVDVFAAIDDSRPAKRTPPASVTQAKVCWPLGLRADAVPAALCHHERTAWLLNDAAPPTFPDRLRGGAARYTDYRDATSGRRVRAACSPGEMQAVEMARWPAALEPWLDAATRERALPPAWAPACAKAQAPEAGLKIVGIADGETIRRAGGSPGGPVPSLRLEARGGQQERIWLVDGRQVGRAPAGTALHHRFADPGRHTITVMDDAGRHDRVEISVR</sequence>
<keyword evidence="5" id="KW-0645">Protease</keyword>
<evidence type="ECO:0000259" key="13">
    <source>
        <dbReference type="Pfam" id="PF00912"/>
    </source>
</evidence>
<dbReference type="EMBL" id="CP064781">
    <property type="protein sequence ID" value="QRJ65179.1"/>
    <property type="molecule type" value="Genomic_DNA"/>
</dbReference>
<dbReference type="SUPFAM" id="SSF53955">
    <property type="entry name" value="Lysozyme-like"/>
    <property type="match status" value="1"/>
</dbReference>
<dbReference type="Gene3D" id="1.10.3810.10">
    <property type="entry name" value="Biosynthetic peptidoglycan transglycosylase-like"/>
    <property type="match status" value="1"/>
</dbReference>
<evidence type="ECO:0000256" key="6">
    <source>
        <dbReference type="ARBA" id="ARBA00022676"/>
    </source>
</evidence>
<protein>
    <recommendedName>
        <fullName evidence="10">peptidoglycan glycosyltransferase</fullName>
        <ecNumber evidence="10">2.4.99.28</ecNumber>
    </recommendedName>
</protein>
<evidence type="ECO:0000256" key="11">
    <source>
        <dbReference type="ARBA" id="ARBA00049902"/>
    </source>
</evidence>
<evidence type="ECO:0000256" key="10">
    <source>
        <dbReference type="ARBA" id="ARBA00044770"/>
    </source>
</evidence>
<evidence type="ECO:0000256" key="2">
    <source>
        <dbReference type="ARBA" id="ARBA00007090"/>
    </source>
</evidence>
<feature type="domain" description="Penicillin-binding C-terminal" evidence="14">
    <location>
        <begin position="687"/>
        <end position="775"/>
    </location>
</feature>
<dbReference type="KEGG" id="ares:IWH25_07550"/>
<evidence type="ECO:0000313" key="16">
    <source>
        <dbReference type="Proteomes" id="UP000663444"/>
    </source>
</evidence>
<dbReference type="InterPro" id="IPR001264">
    <property type="entry name" value="Glyco_trans_51"/>
</dbReference>
<dbReference type="SUPFAM" id="SSF56601">
    <property type="entry name" value="beta-lactamase/transpeptidase-like"/>
    <property type="match status" value="1"/>
</dbReference>
<dbReference type="GO" id="GO:0008658">
    <property type="term" value="F:penicillin binding"/>
    <property type="evidence" value="ECO:0007669"/>
    <property type="project" value="InterPro"/>
</dbReference>
<dbReference type="Gene3D" id="3.40.710.10">
    <property type="entry name" value="DD-peptidase/beta-lactamase superfamily"/>
    <property type="match status" value="1"/>
</dbReference>
<dbReference type="InterPro" id="IPR023346">
    <property type="entry name" value="Lysozyme-like_dom_sf"/>
</dbReference>
<dbReference type="Pfam" id="PF06832">
    <property type="entry name" value="BiPBP_C"/>
    <property type="match status" value="1"/>
</dbReference>
<evidence type="ECO:0000256" key="1">
    <source>
        <dbReference type="ARBA" id="ARBA00004752"/>
    </source>
</evidence>
<keyword evidence="9" id="KW-0511">Multifunctional enzyme</keyword>
<gene>
    <name evidence="15" type="primary">pbpC</name>
    <name evidence="15" type="ORF">IWH25_07550</name>
</gene>
<feature type="domain" description="Penicillin-binding protein transpeptidase" evidence="12">
    <location>
        <begin position="303"/>
        <end position="523"/>
    </location>
</feature>